<accession>Q2LW87</accession>
<protein>
    <submittedName>
        <fullName evidence="1">Hypothetical cytosolic protein</fullName>
    </submittedName>
</protein>
<organism evidence="1 2">
    <name type="scientific">Syntrophus aciditrophicus (strain SB)</name>
    <dbReference type="NCBI Taxonomy" id="56780"/>
    <lineage>
        <taxon>Bacteria</taxon>
        <taxon>Pseudomonadati</taxon>
        <taxon>Thermodesulfobacteriota</taxon>
        <taxon>Syntrophia</taxon>
        <taxon>Syntrophales</taxon>
        <taxon>Syntrophaceae</taxon>
        <taxon>Syntrophus</taxon>
    </lineage>
</organism>
<name>Q2LW87_SYNAS</name>
<dbReference type="EMBL" id="CP000252">
    <property type="protein sequence ID" value="ABC78344.1"/>
    <property type="molecule type" value="Genomic_DNA"/>
</dbReference>
<reference evidence="1 2" key="1">
    <citation type="journal article" date="2007" name="Proc. Natl. Acad. Sci. U.S.A.">
        <title>The genome of Syntrophus aciditrophicus: life at the thermodynamic limit of microbial growth.</title>
        <authorList>
            <person name="McInerney M.J."/>
            <person name="Rohlin L."/>
            <person name="Mouttaki H."/>
            <person name="Kim U."/>
            <person name="Krupp R.S."/>
            <person name="Rios-Hernandez L."/>
            <person name="Sieber J."/>
            <person name="Struchtemeyer C.G."/>
            <person name="Bhattacharyya A."/>
            <person name="Campbell J.W."/>
            <person name="Gunsalus R.P."/>
        </authorList>
    </citation>
    <scope>NUCLEOTIDE SEQUENCE [LARGE SCALE GENOMIC DNA]</scope>
    <source>
        <strain evidence="1 2">SB</strain>
    </source>
</reference>
<gene>
    <name evidence="1" type="ORF">SYN_01232</name>
</gene>
<evidence type="ECO:0000313" key="2">
    <source>
        <dbReference type="Proteomes" id="UP000001933"/>
    </source>
</evidence>
<dbReference type="Proteomes" id="UP000001933">
    <property type="component" value="Chromosome"/>
</dbReference>
<dbReference type="HOGENOM" id="CLU_2977615_0_0_7"/>
<dbReference type="InParanoid" id="Q2LW87"/>
<evidence type="ECO:0000313" key="1">
    <source>
        <dbReference type="EMBL" id="ABC78344.1"/>
    </source>
</evidence>
<proteinExistence type="predicted"/>
<dbReference type="KEGG" id="sat:SYN_01232"/>
<sequence length="58" mass="6544">MMAAGVLVKIIFKYQYLMLIHQHSLLITSPVSVERAAEPVKIKRGLADCLKSRHYSTS</sequence>
<dbReference type="AlphaFoldDB" id="Q2LW87"/>
<keyword evidence="2" id="KW-1185">Reference proteome</keyword>